<evidence type="ECO:0000313" key="1">
    <source>
        <dbReference type="EMBL" id="CAH9094111.1"/>
    </source>
</evidence>
<reference evidence="1" key="1">
    <citation type="submission" date="2022-07" db="EMBL/GenBank/DDBJ databases">
        <authorList>
            <person name="Macas J."/>
            <person name="Novak P."/>
            <person name="Neumann P."/>
        </authorList>
    </citation>
    <scope>NUCLEOTIDE SEQUENCE</scope>
</reference>
<proteinExistence type="predicted"/>
<protein>
    <submittedName>
        <fullName evidence="1">Uncharacterized protein</fullName>
    </submittedName>
</protein>
<name>A0A9P0ZBM2_CUSEU</name>
<gene>
    <name evidence="1" type="ORF">CEURO_LOCUS12591</name>
</gene>
<dbReference type="Proteomes" id="UP001152484">
    <property type="component" value="Unassembled WGS sequence"/>
</dbReference>
<keyword evidence="2" id="KW-1185">Reference proteome</keyword>
<comment type="caution">
    <text evidence="1">The sequence shown here is derived from an EMBL/GenBank/DDBJ whole genome shotgun (WGS) entry which is preliminary data.</text>
</comment>
<accession>A0A9P0ZBM2</accession>
<dbReference type="EMBL" id="CAMAPE010000031">
    <property type="protein sequence ID" value="CAH9094111.1"/>
    <property type="molecule type" value="Genomic_DNA"/>
</dbReference>
<organism evidence="1 2">
    <name type="scientific">Cuscuta europaea</name>
    <name type="common">European dodder</name>
    <dbReference type="NCBI Taxonomy" id="41803"/>
    <lineage>
        <taxon>Eukaryota</taxon>
        <taxon>Viridiplantae</taxon>
        <taxon>Streptophyta</taxon>
        <taxon>Embryophyta</taxon>
        <taxon>Tracheophyta</taxon>
        <taxon>Spermatophyta</taxon>
        <taxon>Magnoliopsida</taxon>
        <taxon>eudicotyledons</taxon>
        <taxon>Gunneridae</taxon>
        <taxon>Pentapetalae</taxon>
        <taxon>asterids</taxon>
        <taxon>lamiids</taxon>
        <taxon>Solanales</taxon>
        <taxon>Convolvulaceae</taxon>
        <taxon>Cuscuteae</taxon>
        <taxon>Cuscuta</taxon>
        <taxon>Cuscuta subgen. Cuscuta</taxon>
    </lineage>
</organism>
<evidence type="ECO:0000313" key="2">
    <source>
        <dbReference type="Proteomes" id="UP001152484"/>
    </source>
</evidence>
<dbReference type="AlphaFoldDB" id="A0A9P0ZBM2"/>
<sequence>MIFHFHFILAPLPSQYLTDCWTGNFNTKSFDNTDITLAEEISNEGSFASVTFKYSITTHVSVLDANFSLYLSTSSSFKSLPTSYEKEDIKGFSKQTRRSTIPAVVLLSMEQEFLSSM</sequence>